<evidence type="ECO:0000259" key="6">
    <source>
        <dbReference type="Pfam" id="PF00881"/>
    </source>
</evidence>
<reference evidence="7 8" key="1">
    <citation type="submission" date="2019-05" db="EMBL/GenBank/DDBJ databases">
        <title>Draft Genome of Bradyrhizobium elkanii strain SEMIA 938, Used in Commercial Inoculants for Lupinus spp. in Brazil.</title>
        <authorList>
            <person name="Hungria M."/>
            <person name="Delamuta J.R.M."/>
            <person name="Ribeiro R.A."/>
            <person name="Nogueira M.A."/>
        </authorList>
    </citation>
    <scope>NUCLEOTIDE SEQUENCE [LARGE SCALE GENOMIC DNA]</scope>
    <source>
        <strain evidence="7 8">Semia 938</strain>
    </source>
</reference>
<accession>A0A4U6S000</accession>
<evidence type="ECO:0000256" key="1">
    <source>
        <dbReference type="ARBA" id="ARBA00001917"/>
    </source>
</evidence>
<protein>
    <submittedName>
        <fullName evidence="7">Nitroreductase</fullName>
    </submittedName>
</protein>
<evidence type="ECO:0000313" key="8">
    <source>
        <dbReference type="Proteomes" id="UP000305095"/>
    </source>
</evidence>
<comment type="similarity">
    <text evidence="2">Belongs to the nitroreductase family.</text>
</comment>
<dbReference type="Gene3D" id="3.40.109.10">
    <property type="entry name" value="NADH Oxidase"/>
    <property type="match status" value="1"/>
</dbReference>
<dbReference type="EMBL" id="SZZP01000009">
    <property type="protein sequence ID" value="TKV80390.1"/>
    <property type="molecule type" value="Genomic_DNA"/>
</dbReference>
<dbReference type="CDD" id="cd02136">
    <property type="entry name" value="PnbA_NfnB-like"/>
    <property type="match status" value="1"/>
</dbReference>
<keyword evidence="3" id="KW-0285">Flavoprotein</keyword>
<sequence>MSAPDEAVTGESVVPLAHRGIDEIMMGRTACREFCGDPVPRRTLEQILGAARFAPSGANIQPWQVYVLAGAVKDRVSAALLEAHQTSRDEHVSEYKYYAGDLPEPYLRRRQQFGQLFYGALGIAQTDSEGRAKQTAKNYTFFGAPVGLIVTIDRRLEVGSWLDLGMFVQNVILAAAGRGLQSCPQETFAKYHRILRPLLSIPAEQMVVCGVSIGRAKVVGAERLMPRADVNEFATFAGFER</sequence>
<dbReference type="SUPFAM" id="SSF55469">
    <property type="entry name" value="FMN-dependent nitroreductase-like"/>
    <property type="match status" value="1"/>
</dbReference>
<keyword evidence="5" id="KW-0560">Oxidoreductase</keyword>
<evidence type="ECO:0000256" key="5">
    <source>
        <dbReference type="ARBA" id="ARBA00023002"/>
    </source>
</evidence>
<evidence type="ECO:0000256" key="4">
    <source>
        <dbReference type="ARBA" id="ARBA00022643"/>
    </source>
</evidence>
<dbReference type="InterPro" id="IPR029479">
    <property type="entry name" value="Nitroreductase"/>
</dbReference>
<evidence type="ECO:0000313" key="7">
    <source>
        <dbReference type="EMBL" id="TKV80390.1"/>
    </source>
</evidence>
<dbReference type="RefSeq" id="WP_137479171.1">
    <property type="nucleotide sequence ID" value="NZ_SZZP01000009.1"/>
</dbReference>
<comment type="caution">
    <text evidence="7">The sequence shown here is derived from an EMBL/GenBank/DDBJ whole genome shotgun (WGS) entry which is preliminary data.</text>
</comment>
<gene>
    <name evidence="7" type="ORF">FDV58_16580</name>
</gene>
<dbReference type="Proteomes" id="UP000305095">
    <property type="component" value="Unassembled WGS sequence"/>
</dbReference>
<dbReference type="AlphaFoldDB" id="A0A4U6S000"/>
<dbReference type="PANTHER" id="PTHR43673">
    <property type="entry name" value="NAD(P)H NITROREDUCTASE YDGI-RELATED"/>
    <property type="match status" value="1"/>
</dbReference>
<dbReference type="GO" id="GO:0016491">
    <property type="term" value="F:oxidoreductase activity"/>
    <property type="evidence" value="ECO:0007669"/>
    <property type="project" value="UniProtKB-KW"/>
</dbReference>
<proteinExistence type="inferred from homology"/>
<keyword evidence="4" id="KW-0288">FMN</keyword>
<comment type="cofactor">
    <cofactor evidence="1">
        <name>FMN</name>
        <dbReference type="ChEBI" id="CHEBI:58210"/>
    </cofactor>
</comment>
<dbReference type="PANTHER" id="PTHR43673:SF2">
    <property type="entry name" value="NITROREDUCTASE"/>
    <property type="match status" value="1"/>
</dbReference>
<organism evidence="7 8">
    <name type="scientific">Bradyrhizobium elkanii</name>
    <dbReference type="NCBI Taxonomy" id="29448"/>
    <lineage>
        <taxon>Bacteria</taxon>
        <taxon>Pseudomonadati</taxon>
        <taxon>Pseudomonadota</taxon>
        <taxon>Alphaproteobacteria</taxon>
        <taxon>Hyphomicrobiales</taxon>
        <taxon>Nitrobacteraceae</taxon>
        <taxon>Bradyrhizobium</taxon>
    </lineage>
</organism>
<feature type="domain" description="Nitroreductase" evidence="6">
    <location>
        <begin position="26"/>
        <end position="215"/>
    </location>
</feature>
<evidence type="ECO:0000256" key="3">
    <source>
        <dbReference type="ARBA" id="ARBA00022630"/>
    </source>
</evidence>
<name>A0A4U6S000_BRAEL</name>
<dbReference type="Pfam" id="PF00881">
    <property type="entry name" value="Nitroreductase"/>
    <property type="match status" value="1"/>
</dbReference>
<dbReference type="InterPro" id="IPR000415">
    <property type="entry name" value="Nitroreductase-like"/>
</dbReference>
<evidence type="ECO:0000256" key="2">
    <source>
        <dbReference type="ARBA" id="ARBA00007118"/>
    </source>
</evidence>